<evidence type="ECO:0000313" key="2">
    <source>
        <dbReference type="Proteomes" id="UP001147747"/>
    </source>
</evidence>
<reference evidence="1" key="1">
    <citation type="submission" date="2022-12" db="EMBL/GenBank/DDBJ databases">
        <authorList>
            <person name="Petersen C."/>
        </authorList>
    </citation>
    <scope>NUCLEOTIDE SEQUENCE</scope>
    <source>
        <strain evidence="1">IBT 29677</strain>
    </source>
</reference>
<reference evidence="1" key="2">
    <citation type="journal article" date="2023" name="IMA Fungus">
        <title>Comparative genomic study of the Penicillium genus elucidates a diverse pangenome and 15 lateral gene transfer events.</title>
        <authorList>
            <person name="Petersen C."/>
            <person name="Sorensen T."/>
            <person name="Nielsen M.R."/>
            <person name="Sondergaard T.E."/>
            <person name="Sorensen J.L."/>
            <person name="Fitzpatrick D.A."/>
            <person name="Frisvad J.C."/>
            <person name="Nielsen K.L."/>
        </authorList>
    </citation>
    <scope>NUCLEOTIDE SEQUENCE</scope>
    <source>
        <strain evidence="1">IBT 29677</strain>
    </source>
</reference>
<dbReference type="EMBL" id="JAPZBU010000005">
    <property type="protein sequence ID" value="KAJ5404539.1"/>
    <property type="molecule type" value="Genomic_DNA"/>
</dbReference>
<sequence length="209" mass="23427">MPSGQRVFLRYPEGEWIAPGSILDISGTKYIPEISSYGLCCQKHYIMLSLDIDVVMPNTGTQTVVLHWYQPHLAFNCTNGNQDEDTSRRLIPDNNINSTTDYLAPYIAPQPPPNSHHRYVFLLFAQPPDYRFPKCFSHIPPKTPDARAGFDLRQFMHAAGLGPPVAVNYFYGRNQASDHNSPPPSSSVTTTSFRSVTCTTVPTGFCRQM</sequence>
<dbReference type="Gene3D" id="3.90.280.10">
    <property type="entry name" value="PEBP-like"/>
    <property type="match status" value="1"/>
</dbReference>
<dbReference type="RefSeq" id="XP_056491781.1">
    <property type="nucleotide sequence ID" value="XM_056629047.1"/>
</dbReference>
<dbReference type="GO" id="GO:0046578">
    <property type="term" value="P:regulation of Ras protein signal transduction"/>
    <property type="evidence" value="ECO:0007669"/>
    <property type="project" value="TreeGrafter"/>
</dbReference>
<dbReference type="InterPro" id="IPR036610">
    <property type="entry name" value="PEBP-like_sf"/>
</dbReference>
<organism evidence="1 2">
    <name type="scientific">Penicillium cosmopolitanum</name>
    <dbReference type="NCBI Taxonomy" id="1131564"/>
    <lineage>
        <taxon>Eukaryota</taxon>
        <taxon>Fungi</taxon>
        <taxon>Dikarya</taxon>
        <taxon>Ascomycota</taxon>
        <taxon>Pezizomycotina</taxon>
        <taxon>Eurotiomycetes</taxon>
        <taxon>Eurotiomycetidae</taxon>
        <taxon>Eurotiales</taxon>
        <taxon>Aspergillaceae</taxon>
        <taxon>Penicillium</taxon>
    </lineage>
</organism>
<dbReference type="OrthoDB" id="440553at2759"/>
<protein>
    <recommendedName>
        <fullName evidence="3">PEBP-like protein</fullName>
    </recommendedName>
</protein>
<dbReference type="GO" id="GO:0030414">
    <property type="term" value="F:peptidase inhibitor activity"/>
    <property type="evidence" value="ECO:0007669"/>
    <property type="project" value="TreeGrafter"/>
</dbReference>
<proteinExistence type="predicted"/>
<keyword evidence="2" id="KW-1185">Reference proteome</keyword>
<dbReference type="PANTHER" id="PTHR11362:SF141">
    <property type="entry name" value="PHOSPHATIDYLETHANOLAMINE-BINDING PROTEIN"/>
    <property type="match status" value="1"/>
</dbReference>
<dbReference type="AlphaFoldDB" id="A0A9W9W6S1"/>
<dbReference type="GeneID" id="81368027"/>
<dbReference type="Proteomes" id="UP001147747">
    <property type="component" value="Unassembled WGS sequence"/>
</dbReference>
<name>A0A9W9W6S1_9EURO</name>
<dbReference type="InterPro" id="IPR008914">
    <property type="entry name" value="PEBP"/>
</dbReference>
<evidence type="ECO:0000313" key="1">
    <source>
        <dbReference type="EMBL" id="KAJ5404539.1"/>
    </source>
</evidence>
<accession>A0A9W9W6S1</accession>
<evidence type="ECO:0008006" key="3">
    <source>
        <dbReference type="Google" id="ProtNLM"/>
    </source>
</evidence>
<dbReference type="CDD" id="cd00866">
    <property type="entry name" value="PEBP_euk"/>
    <property type="match status" value="1"/>
</dbReference>
<dbReference type="GO" id="GO:0005543">
    <property type="term" value="F:phospholipid binding"/>
    <property type="evidence" value="ECO:0007669"/>
    <property type="project" value="TreeGrafter"/>
</dbReference>
<dbReference type="GO" id="GO:0030162">
    <property type="term" value="P:regulation of proteolysis"/>
    <property type="evidence" value="ECO:0007669"/>
    <property type="project" value="TreeGrafter"/>
</dbReference>
<gene>
    <name evidence="1" type="ORF">N7509_004410</name>
</gene>
<dbReference type="SUPFAM" id="SSF49777">
    <property type="entry name" value="PEBP-like"/>
    <property type="match status" value="1"/>
</dbReference>
<dbReference type="Pfam" id="PF01161">
    <property type="entry name" value="PBP"/>
    <property type="match status" value="1"/>
</dbReference>
<dbReference type="PANTHER" id="PTHR11362">
    <property type="entry name" value="PHOSPHATIDYLETHANOLAMINE-BINDING PROTEIN"/>
    <property type="match status" value="1"/>
</dbReference>
<comment type="caution">
    <text evidence="1">The sequence shown here is derived from an EMBL/GenBank/DDBJ whole genome shotgun (WGS) entry which is preliminary data.</text>
</comment>
<dbReference type="InterPro" id="IPR035810">
    <property type="entry name" value="PEBP_euk"/>
</dbReference>